<dbReference type="Pfam" id="PF00657">
    <property type="entry name" value="Lipase_GDSL"/>
    <property type="match status" value="1"/>
</dbReference>
<protein>
    <recommendedName>
        <fullName evidence="5">GDSL lipase/acylhydrolase family protein</fullName>
    </recommendedName>
</protein>
<organism evidence="3 4">
    <name type="scientific">Aspergillus calidoustus</name>
    <dbReference type="NCBI Taxonomy" id="454130"/>
    <lineage>
        <taxon>Eukaryota</taxon>
        <taxon>Fungi</taxon>
        <taxon>Dikarya</taxon>
        <taxon>Ascomycota</taxon>
        <taxon>Pezizomycotina</taxon>
        <taxon>Eurotiomycetes</taxon>
        <taxon>Eurotiomycetidae</taxon>
        <taxon>Eurotiales</taxon>
        <taxon>Aspergillaceae</taxon>
        <taxon>Aspergillus</taxon>
        <taxon>Aspergillus subgen. Nidulantes</taxon>
    </lineage>
</organism>
<gene>
    <name evidence="3" type="ORF">ASPCAL02927</name>
</gene>
<evidence type="ECO:0000313" key="3">
    <source>
        <dbReference type="EMBL" id="CEN60490.1"/>
    </source>
</evidence>
<dbReference type="STRING" id="454130.A0A0U5GLW4"/>
<evidence type="ECO:0000256" key="2">
    <source>
        <dbReference type="SAM" id="SignalP"/>
    </source>
</evidence>
<dbReference type="OrthoDB" id="1600564at2759"/>
<feature type="chain" id="PRO_5006858014" description="GDSL lipase/acylhydrolase family protein" evidence="2">
    <location>
        <begin position="23"/>
        <end position="346"/>
    </location>
</feature>
<dbReference type="SUPFAM" id="SSF52266">
    <property type="entry name" value="SGNH hydrolase"/>
    <property type="match status" value="1"/>
</dbReference>
<accession>A0A0U5GLW4</accession>
<dbReference type="InterPro" id="IPR036514">
    <property type="entry name" value="SGNH_hydro_sf"/>
</dbReference>
<dbReference type="GO" id="GO:0016788">
    <property type="term" value="F:hydrolase activity, acting on ester bonds"/>
    <property type="evidence" value="ECO:0007669"/>
    <property type="project" value="InterPro"/>
</dbReference>
<reference evidence="4" key="1">
    <citation type="journal article" date="2016" name="Genome Announc.">
        <title>Draft genome sequences of fungus Aspergillus calidoustus.</title>
        <authorList>
            <person name="Horn F."/>
            <person name="Linde J."/>
            <person name="Mattern D.J."/>
            <person name="Walther G."/>
            <person name="Guthke R."/>
            <person name="Scherlach K."/>
            <person name="Martin K."/>
            <person name="Brakhage A.A."/>
            <person name="Petzke L."/>
            <person name="Valiante V."/>
        </authorList>
    </citation>
    <scope>NUCLEOTIDE SEQUENCE [LARGE SCALE GENOMIC DNA]</scope>
    <source>
        <strain evidence="4">SF006504</strain>
    </source>
</reference>
<proteinExistence type="predicted"/>
<dbReference type="Proteomes" id="UP000054771">
    <property type="component" value="Unassembled WGS sequence"/>
</dbReference>
<dbReference type="InterPro" id="IPR001087">
    <property type="entry name" value="GDSL"/>
</dbReference>
<evidence type="ECO:0008006" key="5">
    <source>
        <dbReference type="Google" id="ProtNLM"/>
    </source>
</evidence>
<keyword evidence="2" id="KW-0732">Signal</keyword>
<dbReference type="PANTHER" id="PTHR45648:SF22">
    <property type="entry name" value="GDSL LIPASE_ACYLHYDROLASE FAMILY PROTEIN (AFU_ORTHOLOGUE AFUA_4G14700)"/>
    <property type="match status" value="1"/>
</dbReference>
<name>A0A0U5GLW4_ASPCI</name>
<dbReference type="Gene3D" id="3.40.50.1110">
    <property type="entry name" value="SGNH hydrolase"/>
    <property type="match status" value="1"/>
</dbReference>
<keyword evidence="1" id="KW-0378">Hydrolase</keyword>
<sequence>MKGLYTFNLLLVSAELSRLALAAPTSGSKSFSSVVIFGDSYTDQGVYQYRPDSNGEVAEPGTSLSTGGRVWPQYIAQYSGANIYDYAISGAVCDSAFSPSQRKGVKQNQIPSFLADNSYTSNTTGEGAIYNPPRETIYAIWIGTNDLGNRAFFTDSQPDGMSITAYTDCVFEQLDRLYEVGARRFVLMNIAPLYVSPQYARPENGGVESSQFWSDKAEFNANLTQTTEKMRQYSTLVNAVYEYRVAYELKVAGRYPRSSFAVFDTHSLMTDIWNHPSTYLNGTAPLNVTGFVADCLESECSSKSSWDSYMWYDELHPSEQTDRVIAREFLEVVGGESKWASYWRDH</sequence>
<evidence type="ECO:0000313" key="4">
    <source>
        <dbReference type="Proteomes" id="UP000054771"/>
    </source>
</evidence>
<keyword evidence="4" id="KW-1185">Reference proteome</keyword>
<dbReference type="PANTHER" id="PTHR45648">
    <property type="entry name" value="GDSL LIPASE/ACYLHYDROLASE FAMILY PROTEIN (AFU_ORTHOLOGUE AFUA_4G14700)"/>
    <property type="match status" value="1"/>
</dbReference>
<dbReference type="OMA" id="KWTTWIS"/>
<dbReference type="AlphaFoldDB" id="A0A0U5GLW4"/>
<dbReference type="InterPro" id="IPR051058">
    <property type="entry name" value="GDSL_Est/Lipase"/>
</dbReference>
<evidence type="ECO:0000256" key="1">
    <source>
        <dbReference type="ARBA" id="ARBA00022801"/>
    </source>
</evidence>
<feature type="signal peptide" evidence="2">
    <location>
        <begin position="1"/>
        <end position="22"/>
    </location>
</feature>
<dbReference type="CDD" id="cd01846">
    <property type="entry name" value="fatty_acyltransferase_like"/>
    <property type="match status" value="1"/>
</dbReference>
<dbReference type="EMBL" id="CDMC01000002">
    <property type="protein sequence ID" value="CEN60490.1"/>
    <property type="molecule type" value="Genomic_DNA"/>
</dbReference>